<evidence type="ECO:0000313" key="1">
    <source>
        <dbReference type="EMBL" id="OJJ51617.1"/>
    </source>
</evidence>
<dbReference type="VEuPathDB" id="FungiDB:ASPZODRAFT_127727"/>
<proteinExistence type="predicted"/>
<dbReference type="RefSeq" id="XP_022586127.1">
    <property type="nucleotide sequence ID" value="XM_022721824.1"/>
</dbReference>
<sequence>MSDLVAWLISFSSSLFLVAVLYSSRYLSYCLINVVLATLGNVCPAHRSIRE</sequence>
<gene>
    <name evidence="1" type="ORF">ASPZODRAFT_127727</name>
</gene>
<keyword evidence="2" id="KW-1185">Reference proteome</keyword>
<organism evidence="1 2">
    <name type="scientific">Penicilliopsis zonata CBS 506.65</name>
    <dbReference type="NCBI Taxonomy" id="1073090"/>
    <lineage>
        <taxon>Eukaryota</taxon>
        <taxon>Fungi</taxon>
        <taxon>Dikarya</taxon>
        <taxon>Ascomycota</taxon>
        <taxon>Pezizomycotina</taxon>
        <taxon>Eurotiomycetes</taxon>
        <taxon>Eurotiomycetidae</taxon>
        <taxon>Eurotiales</taxon>
        <taxon>Aspergillaceae</taxon>
        <taxon>Penicilliopsis</taxon>
    </lineage>
</organism>
<reference evidence="2" key="1">
    <citation type="journal article" date="2017" name="Genome Biol.">
        <title>Comparative genomics reveals high biological diversity and specific adaptations in the industrially and medically important fungal genus Aspergillus.</title>
        <authorList>
            <person name="de Vries R.P."/>
            <person name="Riley R."/>
            <person name="Wiebenga A."/>
            <person name="Aguilar-Osorio G."/>
            <person name="Amillis S."/>
            <person name="Uchima C.A."/>
            <person name="Anderluh G."/>
            <person name="Asadollahi M."/>
            <person name="Askin M."/>
            <person name="Barry K."/>
            <person name="Battaglia E."/>
            <person name="Bayram O."/>
            <person name="Benocci T."/>
            <person name="Braus-Stromeyer S.A."/>
            <person name="Caldana C."/>
            <person name="Canovas D."/>
            <person name="Cerqueira G.C."/>
            <person name="Chen F."/>
            <person name="Chen W."/>
            <person name="Choi C."/>
            <person name="Clum A."/>
            <person name="Dos Santos R.A."/>
            <person name="Damasio A.R."/>
            <person name="Diallinas G."/>
            <person name="Emri T."/>
            <person name="Fekete E."/>
            <person name="Flipphi M."/>
            <person name="Freyberg S."/>
            <person name="Gallo A."/>
            <person name="Gournas C."/>
            <person name="Habgood R."/>
            <person name="Hainaut M."/>
            <person name="Harispe M.L."/>
            <person name="Henrissat B."/>
            <person name="Hilden K.S."/>
            <person name="Hope R."/>
            <person name="Hossain A."/>
            <person name="Karabika E."/>
            <person name="Karaffa L."/>
            <person name="Karanyi Z."/>
            <person name="Krasevec N."/>
            <person name="Kuo A."/>
            <person name="Kusch H."/>
            <person name="LaButti K."/>
            <person name="Lagendijk E.L."/>
            <person name="Lapidus A."/>
            <person name="Levasseur A."/>
            <person name="Lindquist E."/>
            <person name="Lipzen A."/>
            <person name="Logrieco A.F."/>
            <person name="MacCabe A."/>
            <person name="Maekelae M.R."/>
            <person name="Malavazi I."/>
            <person name="Melin P."/>
            <person name="Meyer V."/>
            <person name="Mielnichuk N."/>
            <person name="Miskei M."/>
            <person name="Molnar A.P."/>
            <person name="Mule G."/>
            <person name="Ngan C.Y."/>
            <person name="Orejas M."/>
            <person name="Orosz E."/>
            <person name="Ouedraogo J.P."/>
            <person name="Overkamp K.M."/>
            <person name="Park H.-S."/>
            <person name="Perrone G."/>
            <person name="Piumi F."/>
            <person name="Punt P.J."/>
            <person name="Ram A.F."/>
            <person name="Ramon A."/>
            <person name="Rauscher S."/>
            <person name="Record E."/>
            <person name="Riano-Pachon D.M."/>
            <person name="Robert V."/>
            <person name="Roehrig J."/>
            <person name="Ruller R."/>
            <person name="Salamov A."/>
            <person name="Salih N.S."/>
            <person name="Samson R.A."/>
            <person name="Sandor E."/>
            <person name="Sanguinetti M."/>
            <person name="Schuetze T."/>
            <person name="Sepcic K."/>
            <person name="Shelest E."/>
            <person name="Sherlock G."/>
            <person name="Sophianopoulou V."/>
            <person name="Squina F.M."/>
            <person name="Sun H."/>
            <person name="Susca A."/>
            <person name="Todd R.B."/>
            <person name="Tsang A."/>
            <person name="Unkles S.E."/>
            <person name="van de Wiele N."/>
            <person name="van Rossen-Uffink D."/>
            <person name="Oliveira J.V."/>
            <person name="Vesth T.C."/>
            <person name="Visser J."/>
            <person name="Yu J.-H."/>
            <person name="Zhou M."/>
            <person name="Andersen M.R."/>
            <person name="Archer D.B."/>
            <person name="Baker S.E."/>
            <person name="Benoit I."/>
            <person name="Brakhage A.A."/>
            <person name="Braus G.H."/>
            <person name="Fischer R."/>
            <person name="Frisvad J.C."/>
            <person name="Goldman G.H."/>
            <person name="Houbraken J."/>
            <person name="Oakley B."/>
            <person name="Pocsi I."/>
            <person name="Scazzocchio C."/>
            <person name="Seiboth B."/>
            <person name="vanKuyk P.A."/>
            <person name="Wortman J."/>
            <person name="Dyer P.S."/>
            <person name="Grigoriev I.V."/>
        </authorList>
    </citation>
    <scope>NUCLEOTIDE SEQUENCE [LARGE SCALE GENOMIC DNA]</scope>
    <source>
        <strain evidence="2">CBS 506.65</strain>
    </source>
</reference>
<name>A0A1L9SWW2_9EURO</name>
<dbReference type="EMBL" id="KV878336">
    <property type="protein sequence ID" value="OJJ51617.1"/>
    <property type="molecule type" value="Genomic_DNA"/>
</dbReference>
<dbReference type="Proteomes" id="UP000184188">
    <property type="component" value="Unassembled WGS sequence"/>
</dbReference>
<evidence type="ECO:0000313" key="2">
    <source>
        <dbReference type="Proteomes" id="UP000184188"/>
    </source>
</evidence>
<accession>A0A1L9SWW2</accession>
<protein>
    <submittedName>
        <fullName evidence="1">Uncharacterized protein</fullName>
    </submittedName>
</protein>
<dbReference type="GeneID" id="34608289"/>
<dbReference type="AlphaFoldDB" id="A0A1L9SWW2"/>